<dbReference type="RefSeq" id="WP_007278147.1">
    <property type="nucleotide sequence ID" value="NZ_ABCK01000006.1"/>
</dbReference>
<dbReference type="NCBIfam" id="TIGR02532">
    <property type="entry name" value="IV_pilin_GFxxxE"/>
    <property type="match status" value="1"/>
</dbReference>
<dbReference type="InterPro" id="IPR012902">
    <property type="entry name" value="N_methyl_site"/>
</dbReference>
<dbReference type="eggNOG" id="COG2165">
    <property type="taxonomic scope" value="Bacteria"/>
</dbReference>
<evidence type="ECO:0000313" key="3">
    <source>
        <dbReference type="Proteomes" id="UP000004947"/>
    </source>
</evidence>
<keyword evidence="1" id="KW-0812">Transmembrane</keyword>
<accession>A6DJT1</accession>
<evidence type="ECO:0000313" key="2">
    <source>
        <dbReference type="EMBL" id="EDM28155.1"/>
    </source>
</evidence>
<organism evidence="2 3">
    <name type="scientific">Lentisphaera araneosa HTCC2155</name>
    <dbReference type="NCBI Taxonomy" id="313628"/>
    <lineage>
        <taxon>Bacteria</taxon>
        <taxon>Pseudomonadati</taxon>
        <taxon>Lentisphaerota</taxon>
        <taxon>Lentisphaeria</taxon>
        <taxon>Lentisphaerales</taxon>
        <taxon>Lentisphaeraceae</taxon>
        <taxon>Lentisphaera</taxon>
    </lineage>
</organism>
<dbReference type="Gene3D" id="3.30.700.10">
    <property type="entry name" value="Glycoprotein, Type 4 Pilin"/>
    <property type="match status" value="1"/>
</dbReference>
<dbReference type="EMBL" id="ABCK01000006">
    <property type="protein sequence ID" value="EDM28155.1"/>
    <property type="molecule type" value="Genomic_DNA"/>
</dbReference>
<dbReference type="PANTHER" id="PTHR30093">
    <property type="entry name" value="GENERAL SECRETION PATHWAY PROTEIN G"/>
    <property type="match status" value="1"/>
</dbReference>
<sequence length="216" mass="24410">MKKRPPRCTYAPFTLIELLVVVAIIGILASLLLPMLGKSRQNAKQVVCLNKIKQYSLASLTYALDFEQMIPHTTKESMAPWDQWYDRLDATGYMSNAADTDNLSCPSANPILNHWSSGFGPNDHIGWRDPSTNPADIKSSHPTETILIMDTVNNGSFSVVYRWQTLSNNLFIPEKNTRIPRHNNKANASFLDGHAKALTVNYLIQKSYWQSETWIP</sequence>
<dbReference type="STRING" id="313628.LNTAR_12401"/>
<reference evidence="2 3" key="1">
    <citation type="journal article" date="2010" name="J. Bacteriol.">
        <title>Genome sequence of Lentisphaera araneosa HTCC2155T, the type species of the order Lentisphaerales in the phylum Lentisphaerae.</title>
        <authorList>
            <person name="Thrash J.C."/>
            <person name="Cho J.C."/>
            <person name="Vergin K.L."/>
            <person name="Morris R.M."/>
            <person name="Giovannoni S.J."/>
        </authorList>
    </citation>
    <scope>NUCLEOTIDE SEQUENCE [LARGE SCALE GENOMIC DNA]</scope>
    <source>
        <strain evidence="2 3">HTCC2155</strain>
    </source>
</reference>
<dbReference type="AlphaFoldDB" id="A6DJT1"/>
<proteinExistence type="predicted"/>
<keyword evidence="1" id="KW-1133">Transmembrane helix</keyword>
<protein>
    <submittedName>
        <fullName evidence="2">Uncharacterized protein</fullName>
    </submittedName>
</protein>
<dbReference type="PANTHER" id="PTHR30093:SF2">
    <property type="entry name" value="TYPE II SECRETION SYSTEM PROTEIN H"/>
    <property type="match status" value="1"/>
</dbReference>
<keyword evidence="3" id="KW-1185">Reference proteome</keyword>
<comment type="caution">
    <text evidence="2">The sequence shown here is derived from an EMBL/GenBank/DDBJ whole genome shotgun (WGS) entry which is preliminary data.</text>
</comment>
<keyword evidence="1" id="KW-0472">Membrane</keyword>
<feature type="transmembrane region" description="Helical" evidence="1">
    <location>
        <begin position="12"/>
        <end position="36"/>
    </location>
</feature>
<dbReference type="Proteomes" id="UP000004947">
    <property type="component" value="Unassembled WGS sequence"/>
</dbReference>
<dbReference type="InterPro" id="IPR045584">
    <property type="entry name" value="Pilin-like"/>
</dbReference>
<gene>
    <name evidence="2" type="ORF">LNTAR_12401</name>
</gene>
<evidence type="ECO:0000256" key="1">
    <source>
        <dbReference type="SAM" id="Phobius"/>
    </source>
</evidence>
<dbReference type="OrthoDB" id="199469at2"/>
<name>A6DJT1_9BACT</name>
<dbReference type="SUPFAM" id="SSF54523">
    <property type="entry name" value="Pili subunits"/>
    <property type="match status" value="1"/>
</dbReference>